<evidence type="ECO:0000259" key="3">
    <source>
        <dbReference type="Pfam" id="PF05532"/>
    </source>
</evidence>
<gene>
    <name evidence="4" type="ORF">J4G33_01755</name>
</gene>
<dbReference type="InterPro" id="IPR036629">
    <property type="entry name" value="YjbJ_sf"/>
</dbReference>
<keyword evidence="5" id="KW-1185">Reference proteome</keyword>
<evidence type="ECO:0000313" key="4">
    <source>
        <dbReference type="EMBL" id="MBO1750521.1"/>
    </source>
</evidence>
<feature type="domain" description="CsbD-like" evidence="3">
    <location>
        <begin position="5"/>
        <end position="57"/>
    </location>
</feature>
<name>A0A939RUV8_9CELL</name>
<dbReference type="EMBL" id="JAGEMK010000001">
    <property type="protein sequence ID" value="MBO1750521.1"/>
    <property type="molecule type" value="Genomic_DNA"/>
</dbReference>
<dbReference type="AlphaFoldDB" id="A0A939RUV8"/>
<proteinExistence type="inferred from homology"/>
<feature type="compositionally biased region" description="Basic and acidic residues" evidence="2">
    <location>
        <begin position="27"/>
        <end position="37"/>
    </location>
</feature>
<evidence type="ECO:0000256" key="1">
    <source>
        <dbReference type="ARBA" id="ARBA00009129"/>
    </source>
</evidence>
<dbReference type="RefSeq" id="WP_208054164.1">
    <property type="nucleotide sequence ID" value="NZ_JAGEMK010000001.1"/>
</dbReference>
<feature type="region of interest" description="Disordered" evidence="2">
    <location>
        <begin position="1"/>
        <end position="57"/>
    </location>
</feature>
<dbReference type="InterPro" id="IPR008462">
    <property type="entry name" value="CsbD"/>
</dbReference>
<comment type="caution">
    <text evidence="4">The sequence shown here is derived from an EMBL/GenBank/DDBJ whole genome shotgun (WGS) entry which is preliminary data.</text>
</comment>
<evidence type="ECO:0000256" key="2">
    <source>
        <dbReference type="SAM" id="MobiDB-lite"/>
    </source>
</evidence>
<evidence type="ECO:0000313" key="5">
    <source>
        <dbReference type="Proteomes" id="UP000664209"/>
    </source>
</evidence>
<reference evidence="4" key="1">
    <citation type="submission" date="2021-03" db="EMBL/GenBank/DDBJ databases">
        <title>Actinotalea soli sp. nov., isolated from soil.</title>
        <authorList>
            <person name="Ping W."/>
            <person name="Zhang J."/>
        </authorList>
    </citation>
    <scope>NUCLEOTIDE SEQUENCE</scope>
    <source>
        <strain evidence="4">BY-33</strain>
    </source>
</reference>
<organism evidence="4 5">
    <name type="scientific">Actinotalea soli</name>
    <dbReference type="NCBI Taxonomy" id="2819234"/>
    <lineage>
        <taxon>Bacteria</taxon>
        <taxon>Bacillati</taxon>
        <taxon>Actinomycetota</taxon>
        <taxon>Actinomycetes</taxon>
        <taxon>Micrococcales</taxon>
        <taxon>Cellulomonadaceae</taxon>
        <taxon>Actinotalea</taxon>
    </lineage>
</organism>
<dbReference type="Pfam" id="PF05532">
    <property type="entry name" value="CsbD"/>
    <property type="match status" value="1"/>
</dbReference>
<dbReference type="Gene3D" id="1.10.1470.10">
    <property type="entry name" value="YjbJ"/>
    <property type="match status" value="1"/>
</dbReference>
<dbReference type="SUPFAM" id="SSF69047">
    <property type="entry name" value="Hypothetical protein YjbJ"/>
    <property type="match status" value="1"/>
</dbReference>
<protein>
    <submittedName>
        <fullName evidence="4">CsbD family protein</fullName>
    </submittedName>
</protein>
<dbReference type="Proteomes" id="UP000664209">
    <property type="component" value="Unassembled WGS sequence"/>
</dbReference>
<comment type="similarity">
    <text evidence="1">Belongs to the UPF0337 (CsbD) family.</text>
</comment>
<accession>A0A939RUV8</accession>
<sequence length="57" mass="6044">MGTDDKARNTAENWQGKAKEAAGSATGDRDLEAEGKTDQSTSKLKQAGENVKDAFKS</sequence>